<dbReference type="AlphaFoldDB" id="I0KW14"/>
<comment type="cofactor">
    <cofactor evidence="1">
        <name>Zn(2+)</name>
        <dbReference type="ChEBI" id="CHEBI:29105"/>
    </cofactor>
</comment>
<feature type="domain" description="Metallo-beta-lactamase" evidence="5">
    <location>
        <begin position="12"/>
        <end position="201"/>
    </location>
</feature>
<dbReference type="InterPro" id="IPR051453">
    <property type="entry name" value="MBL_Glyoxalase_II"/>
</dbReference>
<name>I0KW14_9ACTN</name>
<dbReference type="OrthoDB" id="9802991at2"/>
<dbReference type="STRING" id="1150864.MILUP08_40671"/>
<dbReference type="Proteomes" id="UP000003448">
    <property type="component" value="Unassembled WGS sequence"/>
</dbReference>
<dbReference type="SMART" id="SM00849">
    <property type="entry name" value="Lactamase_B"/>
    <property type="match status" value="1"/>
</dbReference>
<dbReference type="RefSeq" id="WP_007455097.1">
    <property type="nucleotide sequence ID" value="NZ_HF570108.1"/>
</dbReference>
<organism evidence="6 7">
    <name type="scientific">Micromonospora lupini str. Lupac 08</name>
    <dbReference type="NCBI Taxonomy" id="1150864"/>
    <lineage>
        <taxon>Bacteria</taxon>
        <taxon>Bacillati</taxon>
        <taxon>Actinomycetota</taxon>
        <taxon>Actinomycetes</taxon>
        <taxon>Micromonosporales</taxon>
        <taxon>Micromonosporaceae</taxon>
        <taxon>Micromonospora</taxon>
    </lineage>
</organism>
<dbReference type="GO" id="GO:0016787">
    <property type="term" value="F:hydrolase activity"/>
    <property type="evidence" value="ECO:0007669"/>
    <property type="project" value="UniProtKB-KW"/>
</dbReference>
<evidence type="ECO:0000313" key="6">
    <source>
        <dbReference type="EMBL" id="CCH15761.1"/>
    </source>
</evidence>
<keyword evidence="7" id="KW-1185">Reference proteome</keyword>
<evidence type="ECO:0000256" key="1">
    <source>
        <dbReference type="ARBA" id="ARBA00001947"/>
    </source>
</evidence>
<reference evidence="7" key="1">
    <citation type="journal article" date="2012" name="J. Bacteriol.">
        <title>Genome Sequence of Micromonospora lupini Lupac 08, Isolated from Root Nodules of Lupinus angustifolius.</title>
        <authorList>
            <person name="Alonso-Vega P."/>
            <person name="Normand P."/>
            <person name="Bacigalupe R."/>
            <person name="Pujic P."/>
            <person name="Lajus A."/>
            <person name="Vallenet D."/>
            <person name="Carro L."/>
            <person name="Coll P."/>
            <person name="Trujillo M.E."/>
        </authorList>
    </citation>
    <scope>NUCLEOTIDE SEQUENCE [LARGE SCALE GENOMIC DNA]</scope>
    <source>
        <strain evidence="7">Lupac 08</strain>
    </source>
</reference>
<keyword evidence="4" id="KW-0862">Zinc</keyword>
<accession>I0KW14</accession>
<protein>
    <submittedName>
        <fullName evidence="6">Putative hydrolase</fullName>
    </submittedName>
</protein>
<dbReference type="GO" id="GO:0046872">
    <property type="term" value="F:metal ion binding"/>
    <property type="evidence" value="ECO:0007669"/>
    <property type="project" value="UniProtKB-KW"/>
</dbReference>
<proteinExistence type="predicted"/>
<evidence type="ECO:0000259" key="5">
    <source>
        <dbReference type="SMART" id="SM00849"/>
    </source>
</evidence>
<dbReference type="Pfam" id="PF00753">
    <property type="entry name" value="Lactamase_B"/>
    <property type="match status" value="1"/>
</dbReference>
<gene>
    <name evidence="6" type="ORF">MILUP08_40671</name>
</gene>
<evidence type="ECO:0000256" key="4">
    <source>
        <dbReference type="ARBA" id="ARBA00022833"/>
    </source>
</evidence>
<dbReference type="SUPFAM" id="SSF56281">
    <property type="entry name" value="Metallo-hydrolase/oxidoreductase"/>
    <property type="match status" value="1"/>
</dbReference>
<dbReference type="InterPro" id="IPR036866">
    <property type="entry name" value="RibonucZ/Hydroxyglut_hydro"/>
</dbReference>
<dbReference type="Gene3D" id="3.60.15.10">
    <property type="entry name" value="Ribonuclease Z/Hydroxyacylglutathione hydrolase-like"/>
    <property type="match status" value="1"/>
</dbReference>
<dbReference type="PANTHER" id="PTHR46233:SF3">
    <property type="entry name" value="HYDROXYACYLGLUTATHIONE HYDROLASE GLOC"/>
    <property type="match status" value="1"/>
</dbReference>
<keyword evidence="3 6" id="KW-0378">Hydrolase</keyword>
<dbReference type="PANTHER" id="PTHR46233">
    <property type="entry name" value="HYDROXYACYLGLUTATHIONE HYDROLASE GLOC"/>
    <property type="match status" value="1"/>
</dbReference>
<dbReference type="CDD" id="cd06262">
    <property type="entry name" value="metallo-hydrolase-like_MBL-fold"/>
    <property type="match status" value="1"/>
</dbReference>
<evidence type="ECO:0000256" key="3">
    <source>
        <dbReference type="ARBA" id="ARBA00022801"/>
    </source>
</evidence>
<comment type="caution">
    <text evidence="6">The sequence shown here is derived from an EMBL/GenBank/DDBJ whole genome shotgun (WGS) entry which is preliminary data.</text>
</comment>
<evidence type="ECO:0000313" key="7">
    <source>
        <dbReference type="Proteomes" id="UP000003448"/>
    </source>
</evidence>
<dbReference type="EMBL" id="CAIE01000009">
    <property type="protein sequence ID" value="CCH15761.1"/>
    <property type="molecule type" value="Genomic_DNA"/>
</dbReference>
<keyword evidence="2" id="KW-0479">Metal-binding</keyword>
<evidence type="ECO:0000256" key="2">
    <source>
        <dbReference type="ARBA" id="ARBA00022723"/>
    </source>
</evidence>
<dbReference type="InterPro" id="IPR001279">
    <property type="entry name" value="Metallo-B-lactamas"/>
</dbReference>
<sequence>MQVISFPAGGFGTNCYVLTPTGGDRCVIVDPGQSAADPVAEIMRRHGLTPEAVVLTHGHMDHTWDVVPVCARWEIPVYVPEADRFMLADPAKGLPDTFPRHVLAGHPNAEPADVRPVTGDGEEIRHAGLTLVARHCAGHTPGSTVWHCTDDEAGHLLTGDVLLAGALGNTEGPGGSAAVLQESLHRICAPLDGATILLPGHGGATTLAAERRHFPIL</sequence>
<dbReference type="eggNOG" id="COG0491">
    <property type="taxonomic scope" value="Bacteria"/>
</dbReference>